<accession>A0A7H1M812</accession>
<gene>
    <name evidence="2" type="ORF">H7A79_0736</name>
</gene>
<dbReference type="Proteomes" id="UP000516412">
    <property type="component" value="Chromosome"/>
</dbReference>
<dbReference type="Pfam" id="PF22560">
    <property type="entry name" value="GMT-wHTH"/>
    <property type="match status" value="1"/>
</dbReference>
<reference evidence="2" key="1">
    <citation type="submission" date="2024-06" db="EMBL/GenBank/DDBJ databases">
        <title>Complete Genome Sequence of mouse commensal type strain Neisseria musculi.</title>
        <authorList>
            <person name="Thapa E."/>
            <person name="Aluvathingal J."/>
            <person name="Nadendla S."/>
            <person name="Mehta A."/>
            <person name="Tettelin H."/>
            <person name="Weyand N.J."/>
        </authorList>
    </citation>
    <scope>NUCLEOTIDE SEQUENCE</scope>
    <source>
        <strain evidence="2">NW831</strain>
    </source>
</reference>
<dbReference type="KEGG" id="nmus:H7A79_0736"/>
<evidence type="ECO:0000313" key="2">
    <source>
        <dbReference type="EMBL" id="QNT57777.1"/>
    </source>
</evidence>
<dbReference type="AlphaFoldDB" id="A0A7H1M812"/>
<sequence>MSYHHYDWKNGPAEIQQHSVAKLNVLEAYLIQYLKTLASLPQQDVFKLTLVDGFAGGGLYYHKDTQAEIHGSPLVCLQAVQTSEYLLNQGRTKPLVLDVDYFFVEENKNTYNHLLQTLKLKGYNPDTNNKIHTQHANFRDRIPSIVEFINKKNPRNGRSIFILDQYGYSDVPTDLIRNILNKLPSAEIILTFSIDSFINFASGSETTGDLLKKIGIQAPEIFNPIKLNELKQSDKNWRFFIQSALYEKLTTACGARFFTPFFIRNSGGHGDYWLIHMSQHYRARDVMTGVHWQYQNNFIHYGAAGLNMFNLVGYDPNRDDNFTGQSSFGFEFDDMAKAASINQLSEQVPVLIYAHDDGLSFGELFSLTCNGSPASSSIYKETIGKLIEEKEIQVVGADGTIRRNGRNIKNNDQILPPVQRSLFSL</sequence>
<name>A0A7H1M812_9NEIS</name>
<dbReference type="NCBIfam" id="TIGR04474">
    <property type="entry name" value="tcm_partner"/>
    <property type="match status" value="1"/>
</dbReference>
<dbReference type="InterPro" id="IPR054339">
    <property type="entry name" value="GMT_wHTH"/>
</dbReference>
<evidence type="ECO:0000259" key="1">
    <source>
        <dbReference type="Pfam" id="PF22560"/>
    </source>
</evidence>
<organism evidence="2 3">
    <name type="scientific">Neisseria musculi</name>
    <dbReference type="NCBI Taxonomy" id="1815583"/>
    <lineage>
        <taxon>Bacteria</taxon>
        <taxon>Pseudomonadati</taxon>
        <taxon>Pseudomonadota</taxon>
        <taxon>Betaproteobacteria</taxon>
        <taxon>Neisseriales</taxon>
        <taxon>Neisseriaceae</taxon>
        <taxon>Neisseria</taxon>
    </lineage>
</organism>
<protein>
    <recommendedName>
        <fullName evidence="1">GMT-like wHTH domain-containing protein</fullName>
    </recommendedName>
</protein>
<keyword evidence="3" id="KW-1185">Reference proteome</keyword>
<dbReference type="InterPro" id="IPR031009">
    <property type="entry name" value="Tcm_partner"/>
</dbReference>
<evidence type="ECO:0000313" key="3">
    <source>
        <dbReference type="Proteomes" id="UP000516412"/>
    </source>
</evidence>
<dbReference type="EMBL" id="CP060414">
    <property type="protein sequence ID" value="QNT57777.1"/>
    <property type="molecule type" value="Genomic_DNA"/>
</dbReference>
<proteinExistence type="predicted"/>
<dbReference type="RefSeq" id="WP_187001128.1">
    <property type="nucleotide sequence ID" value="NZ_CP060414.2"/>
</dbReference>
<feature type="domain" description="GMT-like wHTH" evidence="1">
    <location>
        <begin position="313"/>
        <end position="399"/>
    </location>
</feature>